<keyword evidence="2" id="KW-1185">Reference proteome</keyword>
<organism evidence="1 2">
    <name type="scientific">Cladophialophora carrionii</name>
    <dbReference type="NCBI Taxonomy" id="86049"/>
    <lineage>
        <taxon>Eukaryota</taxon>
        <taxon>Fungi</taxon>
        <taxon>Dikarya</taxon>
        <taxon>Ascomycota</taxon>
        <taxon>Pezizomycotina</taxon>
        <taxon>Eurotiomycetes</taxon>
        <taxon>Chaetothyriomycetidae</taxon>
        <taxon>Chaetothyriales</taxon>
        <taxon>Herpotrichiellaceae</taxon>
        <taxon>Cladophialophora</taxon>
    </lineage>
</organism>
<dbReference type="VEuPathDB" id="FungiDB:CLCR_09311"/>
<dbReference type="AlphaFoldDB" id="A0A1C1CUZ9"/>
<dbReference type="Proteomes" id="UP000094526">
    <property type="component" value="Unassembled WGS sequence"/>
</dbReference>
<gene>
    <name evidence="1" type="ORF">CLCR_09311</name>
</gene>
<evidence type="ECO:0000313" key="1">
    <source>
        <dbReference type="EMBL" id="OCT52328.1"/>
    </source>
</evidence>
<dbReference type="EMBL" id="LGRB01000009">
    <property type="protein sequence ID" value="OCT52328.1"/>
    <property type="molecule type" value="Genomic_DNA"/>
</dbReference>
<protein>
    <submittedName>
        <fullName evidence="1">Uncharacterized protein</fullName>
    </submittedName>
</protein>
<sequence>MFPPLDGPAPQALAELEDAVGPARDFGAHDEVGFGEERGHVGVVRRGRVADVVEFLEERHDAGVEIHSRRHRTRVRRRRRHFGCAAFLLGEGGRFTKERDVIGFALQQV</sequence>
<evidence type="ECO:0000313" key="2">
    <source>
        <dbReference type="Proteomes" id="UP000094526"/>
    </source>
</evidence>
<reference evidence="2" key="1">
    <citation type="submission" date="2015-07" db="EMBL/GenBank/DDBJ databases">
        <authorList>
            <person name="Teixeira M.M."/>
            <person name="Souza R.C."/>
            <person name="Almeida L.G."/>
            <person name="Vicente V.A."/>
            <person name="de Hoog S."/>
            <person name="Bocca A.L."/>
            <person name="de Almeida S.R."/>
            <person name="Vasconcelos A.T."/>
            <person name="Felipe M.S."/>
        </authorList>
    </citation>
    <scope>NUCLEOTIDE SEQUENCE [LARGE SCALE GENOMIC DNA]</scope>
    <source>
        <strain evidence="2">KSF</strain>
    </source>
</reference>
<name>A0A1C1CUZ9_9EURO</name>
<accession>A0A1C1CUZ9</accession>
<proteinExistence type="predicted"/>
<comment type="caution">
    <text evidence="1">The sequence shown here is derived from an EMBL/GenBank/DDBJ whole genome shotgun (WGS) entry which is preliminary data.</text>
</comment>